<gene>
    <name evidence="4" type="ORF">UFOPK1591_01406</name>
</gene>
<dbReference type="Pfam" id="PF12089">
    <property type="entry name" value="DUF3566"/>
    <property type="match status" value="1"/>
</dbReference>
<dbReference type="EMBL" id="CAEZTD010000149">
    <property type="protein sequence ID" value="CAB4572934.1"/>
    <property type="molecule type" value="Genomic_DNA"/>
</dbReference>
<keyword evidence="2" id="KW-1133">Transmembrane helix</keyword>
<evidence type="ECO:0000256" key="1">
    <source>
        <dbReference type="SAM" id="MobiDB-lite"/>
    </source>
</evidence>
<dbReference type="InterPro" id="IPR021949">
    <property type="entry name" value="DUF3566_TM"/>
</dbReference>
<organism evidence="4">
    <name type="scientific">freshwater metagenome</name>
    <dbReference type="NCBI Taxonomy" id="449393"/>
    <lineage>
        <taxon>unclassified sequences</taxon>
        <taxon>metagenomes</taxon>
        <taxon>ecological metagenomes</taxon>
    </lineage>
</organism>
<dbReference type="AlphaFoldDB" id="A0A6J6ECC4"/>
<keyword evidence="2" id="KW-0812">Transmembrane</keyword>
<evidence type="ECO:0000256" key="2">
    <source>
        <dbReference type="SAM" id="Phobius"/>
    </source>
</evidence>
<feature type="transmembrane region" description="Helical" evidence="2">
    <location>
        <begin position="67"/>
        <end position="90"/>
    </location>
</feature>
<protein>
    <submittedName>
        <fullName evidence="4">Unannotated protein</fullName>
    </submittedName>
</protein>
<name>A0A6J6ECC4_9ZZZZ</name>
<evidence type="ECO:0000313" key="4">
    <source>
        <dbReference type="EMBL" id="CAB4572934.1"/>
    </source>
</evidence>
<sequence>MSTAPGSYTPPPTTAGPTESGRKFSIPKFGRGPSTPRGAKTPRGTDGPERHVRLKLSYIDFWSALKVSFLLGLAQAIVTVIATFLLYMVFVQTGVFETANNVAGQVLGGNDFDVQSFASMAQVLSFAGVVGILNMVVITVLGGVIAVIYNACARIVGGIQMGFINVPD</sequence>
<accession>A0A6J6ECC4</accession>
<evidence type="ECO:0000259" key="3">
    <source>
        <dbReference type="Pfam" id="PF12089"/>
    </source>
</evidence>
<feature type="domain" description="DUF3566" evidence="3">
    <location>
        <begin position="50"/>
        <end position="163"/>
    </location>
</feature>
<keyword evidence="2" id="KW-0472">Membrane</keyword>
<reference evidence="4" key="1">
    <citation type="submission" date="2020-05" db="EMBL/GenBank/DDBJ databases">
        <authorList>
            <person name="Chiriac C."/>
            <person name="Salcher M."/>
            <person name="Ghai R."/>
            <person name="Kavagutti S V."/>
        </authorList>
    </citation>
    <scope>NUCLEOTIDE SEQUENCE</scope>
</reference>
<proteinExistence type="predicted"/>
<feature type="region of interest" description="Disordered" evidence="1">
    <location>
        <begin position="1"/>
        <end position="48"/>
    </location>
</feature>
<feature type="transmembrane region" description="Helical" evidence="2">
    <location>
        <begin position="123"/>
        <end position="151"/>
    </location>
</feature>